<protein>
    <submittedName>
        <fullName evidence="4">T9SS type A sorting domain-containing protein</fullName>
    </submittedName>
</protein>
<feature type="domain" description="Fibronectin type-III" evidence="3">
    <location>
        <begin position="321"/>
        <end position="418"/>
    </location>
</feature>
<keyword evidence="2" id="KW-0732">Signal</keyword>
<name>A0ABV7Z1H6_9BACT</name>
<gene>
    <name evidence="4" type="ORF">ACFOOI_20990</name>
</gene>
<dbReference type="Gene3D" id="2.60.40.3080">
    <property type="match status" value="1"/>
</dbReference>
<evidence type="ECO:0000256" key="1">
    <source>
        <dbReference type="ARBA" id="ARBA00022737"/>
    </source>
</evidence>
<dbReference type="Gene3D" id="2.60.40.10">
    <property type="entry name" value="Immunoglobulins"/>
    <property type="match status" value="3"/>
</dbReference>
<evidence type="ECO:0000313" key="5">
    <source>
        <dbReference type="Proteomes" id="UP001595616"/>
    </source>
</evidence>
<dbReference type="PANTHER" id="PTHR13817">
    <property type="entry name" value="TITIN"/>
    <property type="match status" value="1"/>
</dbReference>
<dbReference type="InterPro" id="IPR013783">
    <property type="entry name" value="Ig-like_fold"/>
</dbReference>
<accession>A0ABV7Z1H6</accession>
<dbReference type="Pfam" id="PF18962">
    <property type="entry name" value="Por_Secre_tail"/>
    <property type="match status" value="1"/>
</dbReference>
<dbReference type="InterPro" id="IPR036116">
    <property type="entry name" value="FN3_sf"/>
</dbReference>
<reference evidence="5" key="1">
    <citation type="journal article" date="2019" name="Int. J. Syst. Evol. Microbiol.">
        <title>The Global Catalogue of Microorganisms (GCM) 10K type strain sequencing project: providing services to taxonomists for standard genome sequencing and annotation.</title>
        <authorList>
            <consortium name="The Broad Institute Genomics Platform"/>
            <consortium name="The Broad Institute Genome Sequencing Center for Infectious Disease"/>
            <person name="Wu L."/>
            <person name="Ma J."/>
        </authorList>
    </citation>
    <scope>NUCLEOTIDE SEQUENCE [LARGE SCALE GENOMIC DNA]</scope>
    <source>
        <strain evidence="5">CECT 7956</strain>
    </source>
</reference>
<feature type="chain" id="PRO_5046084620" evidence="2">
    <location>
        <begin position="26"/>
        <end position="595"/>
    </location>
</feature>
<dbReference type="InterPro" id="IPR050964">
    <property type="entry name" value="Striated_Muscle_Regulatory"/>
</dbReference>
<evidence type="ECO:0000313" key="4">
    <source>
        <dbReference type="EMBL" id="MFC3813155.1"/>
    </source>
</evidence>
<dbReference type="PROSITE" id="PS50853">
    <property type="entry name" value="FN3"/>
    <property type="match status" value="4"/>
</dbReference>
<dbReference type="SMART" id="SM00060">
    <property type="entry name" value="FN3"/>
    <property type="match status" value="4"/>
</dbReference>
<dbReference type="InterPro" id="IPR026444">
    <property type="entry name" value="Secre_tail"/>
</dbReference>
<dbReference type="CDD" id="cd00063">
    <property type="entry name" value="FN3"/>
    <property type="match status" value="2"/>
</dbReference>
<comment type="caution">
    <text evidence="4">The sequence shown here is derived from an EMBL/GenBank/DDBJ whole genome shotgun (WGS) entry which is preliminary data.</text>
</comment>
<dbReference type="RefSeq" id="WP_379840060.1">
    <property type="nucleotide sequence ID" value="NZ_JBHRYQ010000001.1"/>
</dbReference>
<feature type="signal peptide" evidence="2">
    <location>
        <begin position="1"/>
        <end position="25"/>
    </location>
</feature>
<dbReference type="SUPFAM" id="SSF49265">
    <property type="entry name" value="Fibronectin type III"/>
    <property type="match status" value="3"/>
</dbReference>
<sequence length="595" mass="65636">MKKSLLFIKFILIGILASGINSSYASIPALTAPTITIEPQNVTKSSIFVRIVDTNASETGLELVQEENGNMTTYILSPGSVFNLPYNGLKAKTTYSYKVRAFDGSSFSDFSALAYGTTLVDVPGQAKLTLGYNCPMTVGFSWDIAQRPEDVQEQIVQRSTDNASWNPIGYLFPGERFLSDNDPVPGKTLYYRVVTKNVSGLTFSNPLVVTVPNYVAPKNPMNVNSSPALRTANSLTIAWDNPAQDLACKTDNRATTYLVAKLASEETYKVIAELNPNATSATIEGLKQNDIVDYRVWYMSTQGIQSSWIGGRDTTWGPPPVPTNLIVVGYTDNLGNSSFDVKWKDVSSREDYYVVEYSNDSLNFKQLGKIKANETVLKQYPIEEGTKYYYRVKAGNILGESAYTPTTFAVKFDYTKAPSAPTNLVAKVTGTTAVLTWRDDSSREENVIVEKSKDDGLTFTQIASLAKNTVTYTDAGLELNKTVQYRLYTKNPKGQSGYSNVAEAKAVGTVGLLFNEISFFPNPTSDFLKISFPADLIGNNVTVKILDKNNMSVYSNTIKVDSKNFEINASQFSEGLYNVILSTEDSQISRKLYKR</sequence>
<dbReference type="Proteomes" id="UP001595616">
    <property type="component" value="Unassembled WGS sequence"/>
</dbReference>
<organism evidence="4 5">
    <name type="scientific">Lacihabitans lacunae</name>
    <dbReference type="NCBI Taxonomy" id="1028214"/>
    <lineage>
        <taxon>Bacteria</taxon>
        <taxon>Pseudomonadati</taxon>
        <taxon>Bacteroidota</taxon>
        <taxon>Cytophagia</taxon>
        <taxon>Cytophagales</taxon>
        <taxon>Leadbetterellaceae</taxon>
        <taxon>Lacihabitans</taxon>
    </lineage>
</organism>
<dbReference type="EMBL" id="JBHRYQ010000001">
    <property type="protein sequence ID" value="MFC3813155.1"/>
    <property type="molecule type" value="Genomic_DNA"/>
</dbReference>
<proteinExistence type="predicted"/>
<feature type="domain" description="Fibronectin type-III" evidence="3">
    <location>
        <begin position="32"/>
        <end position="121"/>
    </location>
</feature>
<evidence type="ECO:0000256" key="2">
    <source>
        <dbReference type="SAM" id="SignalP"/>
    </source>
</evidence>
<evidence type="ECO:0000259" key="3">
    <source>
        <dbReference type="PROSITE" id="PS50853"/>
    </source>
</evidence>
<keyword evidence="1" id="KW-0677">Repeat</keyword>
<dbReference type="PANTHER" id="PTHR13817:SF73">
    <property type="entry name" value="FIBRONECTIN TYPE-III DOMAIN-CONTAINING PROTEIN"/>
    <property type="match status" value="1"/>
</dbReference>
<feature type="domain" description="Fibronectin type-III" evidence="3">
    <location>
        <begin position="216"/>
        <end position="320"/>
    </location>
</feature>
<dbReference type="InterPro" id="IPR003961">
    <property type="entry name" value="FN3_dom"/>
</dbReference>
<keyword evidence="5" id="KW-1185">Reference proteome</keyword>
<feature type="domain" description="Fibronectin type-III" evidence="3">
    <location>
        <begin position="420"/>
        <end position="509"/>
    </location>
</feature>